<proteinExistence type="predicted"/>
<accession>A0A964UT53</accession>
<comment type="caution">
    <text evidence="1">The sequence shown here is derived from an EMBL/GenBank/DDBJ whole genome shotgun (WGS) entry which is preliminary data.</text>
</comment>
<dbReference type="OrthoDB" id="4213333at2"/>
<evidence type="ECO:0000313" key="2">
    <source>
        <dbReference type="Proteomes" id="UP000598297"/>
    </source>
</evidence>
<protein>
    <submittedName>
        <fullName evidence="1">Uncharacterized protein</fullName>
    </submittedName>
</protein>
<dbReference type="EMBL" id="JAAAHS010000260">
    <property type="protein sequence ID" value="NBE54889.1"/>
    <property type="molecule type" value="Genomic_DNA"/>
</dbReference>
<sequence length="60" mass="7354">MDHYFALLWQFERVYAGRESLRGQRHLNGTGPAVDYLDRMIEWHVSEWAARWLDIRQHIR</sequence>
<reference evidence="1" key="1">
    <citation type="submission" date="2020-01" db="EMBL/GenBank/DDBJ databases">
        <title>Whole-genome analyses of novel actinobacteria.</title>
        <authorList>
            <person name="Sahin N."/>
        </authorList>
    </citation>
    <scope>NUCLEOTIDE SEQUENCE</scope>
    <source>
        <strain evidence="1">YC537</strain>
    </source>
</reference>
<dbReference type="RefSeq" id="WP_161702136.1">
    <property type="nucleotide sequence ID" value="NZ_JAAAHS010000260.1"/>
</dbReference>
<keyword evidence="2" id="KW-1185">Reference proteome</keyword>
<dbReference type="Proteomes" id="UP000598297">
    <property type="component" value="Unassembled WGS sequence"/>
</dbReference>
<evidence type="ECO:0000313" key="1">
    <source>
        <dbReference type="EMBL" id="NBE54889.1"/>
    </source>
</evidence>
<organism evidence="1 2">
    <name type="scientific">Streptomyces boluensis</name>
    <dbReference type="NCBI Taxonomy" id="1775135"/>
    <lineage>
        <taxon>Bacteria</taxon>
        <taxon>Bacillati</taxon>
        <taxon>Actinomycetota</taxon>
        <taxon>Actinomycetes</taxon>
        <taxon>Kitasatosporales</taxon>
        <taxon>Streptomycetaceae</taxon>
        <taxon>Streptomyces</taxon>
    </lineage>
</organism>
<dbReference type="AlphaFoldDB" id="A0A964UT53"/>
<gene>
    <name evidence="1" type="ORF">GUY60_26375</name>
</gene>
<name>A0A964UT53_9ACTN</name>